<proteinExistence type="predicted"/>
<protein>
    <submittedName>
        <fullName evidence="1">Uncharacterized protein</fullName>
    </submittedName>
</protein>
<evidence type="ECO:0000313" key="1">
    <source>
        <dbReference type="EMBL" id="ODS30461.1"/>
    </source>
</evidence>
<name>A0A1E3X4B4_9BACT</name>
<organism evidence="1 2">
    <name type="scientific">Candidatus Scalindua rubra</name>
    <dbReference type="NCBI Taxonomy" id="1872076"/>
    <lineage>
        <taxon>Bacteria</taxon>
        <taxon>Pseudomonadati</taxon>
        <taxon>Planctomycetota</taxon>
        <taxon>Candidatus Brocadiia</taxon>
        <taxon>Candidatus Brocadiales</taxon>
        <taxon>Candidatus Scalinduaceae</taxon>
        <taxon>Candidatus Scalindua</taxon>
    </lineage>
</organism>
<evidence type="ECO:0000313" key="2">
    <source>
        <dbReference type="Proteomes" id="UP000094056"/>
    </source>
</evidence>
<gene>
    <name evidence="1" type="ORF">SCARUB_04425</name>
</gene>
<accession>A0A1E3X4B4</accession>
<dbReference type="Proteomes" id="UP000094056">
    <property type="component" value="Unassembled WGS sequence"/>
</dbReference>
<sequence length="88" mass="9750">MVTRNTCPECGRTLSYIPDNDNPGCEYCGEMISSEAVLSEGTIKYFVCPECDKYYGIPESSHNPKYCRVCPGVELELAVEALSPHLPK</sequence>
<reference evidence="1 2" key="1">
    <citation type="submission" date="2016-07" db="EMBL/GenBank/DDBJ databases">
        <title>Draft genome of Scalindua rubra, obtained from a brine-seawater interface in the Red Sea, sheds light on salt adaptation in anammox bacteria.</title>
        <authorList>
            <person name="Speth D.R."/>
            <person name="Lagkouvardos I."/>
            <person name="Wang Y."/>
            <person name="Qian P.-Y."/>
            <person name="Dutilh B.E."/>
            <person name="Jetten M.S."/>
        </authorList>
    </citation>
    <scope>NUCLEOTIDE SEQUENCE [LARGE SCALE GENOMIC DNA]</scope>
    <source>
        <strain evidence="1">BSI-1</strain>
    </source>
</reference>
<dbReference type="EMBL" id="MAYW01000221">
    <property type="protein sequence ID" value="ODS30461.1"/>
    <property type="molecule type" value="Genomic_DNA"/>
</dbReference>
<comment type="caution">
    <text evidence="1">The sequence shown here is derived from an EMBL/GenBank/DDBJ whole genome shotgun (WGS) entry which is preliminary data.</text>
</comment>
<dbReference type="AlphaFoldDB" id="A0A1E3X4B4"/>